<sequence>MKRKLLFGYAASALILISCGDSGKEQKSTDFESQSQYDEEIADYEAEMDEEMADFEADFDAEMKELDAEIEKEIGMGETDSNKSAEIDAALDSYEDYVDEYIVFLKKAHKGDASAMQQYPALMQKANDMNSKVQGMSNEFNSKQMARLTEIAMKMNKAAAEMQAY</sequence>
<dbReference type="EMBL" id="JAVRHO010000045">
    <property type="protein sequence ID" value="MDT0648427.1"/>
    <property type="molecule type" value="Genomic_DNA"/>
</dbReference>
<accession>A0ABU3CPZ4</accession>
<keyword evidence="2" id="KW-1185">Reference proteome</keyword>
<evidence type="ECO:0000313" key="1">
    <source>
        <dbReference type="EMBL" id="MDT0648427.1"/>
    </source>
</evidence>
<name>A0ABU3CPZ4_9FLAO</name>
<proteinExistence type="predicted"/>
<dbReference type="RefSeq" id="WP_311496517.1">
    <property type="nucleotide sequence ID" value="NZ_JAVRHO010000045.1"/>
</dbReference>
<dbReference type="PROSITE" id="PS51257">
    <property type="entry name" value="PROKAR_LIPOPROTEIN"/>
    <property type="match status" value="1"/>
</dbReference>
<organism evidence="1 2">
    <name type="scientific">Autumnicola lenta</name>
    <dbReference type="NCBI Taxonomy" id="3075593"/>
    <lineage>
        <taxon>Bacteria</taxon>
        <taxon>Pseudomonadati</taxon>
        <taxon>Bacteroidota</taxon>
        <taxon>Flavobacteriia</taxon>
        <taxon>Flavobacteriales</taxon>
        <taxon>Flavobacteriaceae</taxon>
        <taxon>Autumnicola</taxon>
    </lineage>
</organism>
<evidence type="ECO:0000313" key="2">
    <source>
        <dbReference type="Proteomes" id="UP001245285"/>
    </source>
</evidence>
<dbReference type="Proteomes" id="UP001245285">
    <property type="component" value="Unassembled WGS sequence"/>
</dbReference>
<gene>
    <name evidence="1" type="ORF">RM545_17175</name>
</gene>
<reference evidence="1 2" key="1">
    <citation type="submission" date="2023-09" db="EMBL/GenBank/DDBJ databases">
        <authorList>
            <person name="Rey-Velasco X."/>
        </authorList>
    </citation>
    <scope>NUCLEOTIDE SEQUENCE [LARGE SCALE GENOMIC DNA]</scope>
    <source>
        <strain evidence="1 2">F260</strain>
    </source>
</reference>
<comment type="caution">
    <text evidence="1">The sequence shown here is derived from an EMBL/GenBank/DDBJ whole genome shotgun (WGS) entry which is preliminary data.</text>
</comment>
<protein>
    <recommendedName>
        <fullName evidence="3">Lipoprotein</fullName>
    </recommendedName>
</protein>
<evidence type="ECO:0008006" key="3">
    <source>
        <dbReference type="Google" id="ProtNLM"/>
    </source>
</evidence>